<dbReference type="PANTHER" id="PTHR36864">
    <property type="entry name" value="CANCER-ASSOCIATED GENE 1 PROTEIN"/>
    <property type="match status" value="1"/>
</dbReference>
<dbReference type="GeneTree" id="ENSGT00390000001805"/>
<reference evidence="5 6" key="1">
    <citation type="journal article" date="2007" name="Nature">
        <title>Genome of the marsupial Monodelphis domestica reveals innovation in non-coding sequences.</title>
        <authorList>
            <person name="Mikkelsen T.S."/>
            <person name="Wakefield M.J."/>
            <person name="Aken B."/>
            <person name="Amemiya C.T."/>
            <person name="Chang J.L."/>
            <person name="Duke S."/>
            <person name="Garber M."/>
            <person name="Gentles A.J."/>
            <person name="Goodstadt L."/>
            <person name="Heger A."/>
            <person name="Jurka J."/>
            <person name="Kamal M."/>
            <person name="Mauceli E."/>
            <person name="Searle S.M."/>
            <person name="Sharpe T."/>
            <person name="Baker M.L."/>
            <person name="Batzer M.A."/>
            <person name="Benos P.V."/>
            <person name="Belov K."/>
            <person name="Clamp M."/>
            <person name="Cook A."/>
            <person name="Cuff J."/>
            <person name="Das R."/>
            <person name="Davidow L."/>
            <person name="Deakin J.E."/>
            <person name="Fazzari M.J."/>
            <person name="Glass J.L."/>
            <person name="Grabherr M."/>
            <person name="Greally J.M."/>
            <person name="Gu W."/>
            <person name="Hore T.A."/>
            <person name="Huttley G.A."/>
            <person name="Kleber M."/>
            <person name="Jirtle R.L."/>
            <person name="Koina E."/>
            <person name="Lee J.T."/>
            <person name="Mahony S."/>
            <person name="Marra M.A."/>
            <person name="Miller R.D."/>
            <person name="Nicholls R.D."/>
            <person name="Oda M."/>
            <person name="Papenfuss A.T."/>
            <person name="Parra Z.E."/>
            <person name="Pollock D.D."/>
            <person name="Ray D.A."/>
            <person name="Schein J.E."/>
            <person name="Speed T.P."/>
            <person name="Thompson K."/>
            <person name="VandeBerg J.L."/>
            <person name="Wade C.M."/>
            <person name="Walker J.A."/>
            <person name="Waters P.D."/>
            <person name="Webber C."/>
            <person name="Weidman J.R."/>
            <person name="Xie X."/>
            <person name="Zody M.C."/>
            <person name="Baldwin J."/>
            <person name="Abdouelleil A."/>
            <person name="Abdulkadir J."/>
            <person name="Abebe A."/>
            <person name="Abera B."/>
            <person name="Abreu J."/>
            <person name="Acer S.C."/>
            <person name="Aftuck L."/>
            <person name="Alexander A."/>
            <person name="An P."/>
            <person name="Anderson E."/>
            <person name="Anderson S."/>
            <person name="Arachi H."/>
            <person name="Azer M."/>
            <person name="Bachantsang P."/>
            <person name="Barry A."/>
            <person name="Bayul T."/>
            <person name="Berlin A."/>
            <person name="Bessette D."/>
            <person name="Bloom T."/>
            <person name="Bloom T."/>
            <person name="Boguslavskiy L."/>
            <person name="Bonnet C."/>
            <person name="Boukhgalter B."/>
            <person name="Bourzgui I."/>
            <person name="Brown A."/>
            <person name="Cahill P."/>
            <person name="Channer S."/>
            <person name="Cheshatsang Y."/>
            <person name="Chuda L."/>
            <person name="Citroen M."/>
            <person name="Collymore A."/>
            <person name="Cooke P."/>
            <person name="Costello M."/>
            <person name="D'Aco K."/>
            <person name="Daza R."/>
            <person name="De Haan G."/>
            <person name="DeGray S."/>
            <person name="DeMaso C."/>
            <person name="Dhargay N."/>
            <person name="Dooley K."/>
            <person name="Dooley E."/>
            <person name="Doricent M."/>
            <person name="Dorje P."/>
            <person name="Dorjee K."/>
            <person name="Dupes A."/>
            <person name="Elong R."/>
            <person name="Falk J."/>
            <person name="Farina A."/>
            <person name="Faro S."/>
            <person name="Ferguson D."/>
            <person name="Fisher S."/>
            <person name="Foley C.D."/>
            <person name="Franke A."/>
            <person name="Friedrich D."/>
            <person name="Gadbois L."/>
            <person name="Gearin G."/>
            <person name="Gearin C.R."/>
            <person name="Giannoukos G."/>
            <person name="Goode T."/>
            <person name="Graham J."/>
            <person name="Grandbois E."/>
            <person name="Grewal S."/>
            <person name="Gyaltsen K."/>
            <person name="Hafez N."/>
            <person name="Hagos B."/>
            <person name="Hall J."/>
            <person name="Henson C."/>
            <person name="Hollinger A."/>
            <person name="Honan T."/>
            <person name="Huard M.D."/>
            <person name="Hughes L."/>
            <person name="Hurhula B."/>
            <person name="Husby M.E."/>
            <person name="Kamat A."/>
            <person name="Kanga B."/>
            <person name="Kashin S."/>
            <person name="Khazanovich D."/>
            <person name="Kisner P."/>
            <person name="Lance K."/>
            <person name="Lara M."/>
            <person name="Lee W."/>
            <person name="Lennon N."/>
            <person name="Letendre F."/>
            <person name="LeVine R."/>
            <person name="Lipovsky A."/>
            <person name="Liu X."/>
            <person name="Liu J."/>
            <person name="Liu S."/>
            <person name="Lokyitsang T."/>
            <person name="Lokyitsang Y."/>
            <person name="Lubonja R."/>
            <person name="Lui A."/>
            <person name="MacDonald P."/>
            <person name="Magnisalis V."/>
            <person name="Maru K."/>
            <person name="Matthews C."/>
            <person name="McCusker W."/>
            <person name="McDonough S."/>
            <person name="Mehta T."/>
            <person name="Meldrim J."/>
            <person name="Meneus L."/>
            <person name="Mihai O."/>
            <person name="Mihalev A."/>
            <person name="Mihova T."/>
            <person name="Mittelman R."/>
            <person name="Mlenga V."/>
            <person name="Montmayeur A."/>
            <person name="Mulrain L."/>
            <person name="Navidi A."/>
            <person name="Naylor J."/>
            <person name="Negash T."/>
            <person name="Nguyen T."/>
            <person name="Nguyen N."/>
            <person name="Nicol R."/>
            <person name="Norbu C."/>
            <person name="Norbu N."/>
            <person name="Novod N."/>
            <person name="O'Neill B."/>
            <person name="Osman S."/>
            <person name="Markiewicz E."/>
            <person name="Oyono O.L."/>
            <person name="Patti C."/>
            <person name="Phunkhang P."/>
            <person name="Pierre F."/>
            <person name="Priest M."/>
            <person name="Raghuraman S."/>
            <person name="Rege F."/>
            <person name="Reyes R."/>
            <person name="Rise C."/>
            <person name="Rogov P."/>
            <person name="Ross K."/>
            <person name="Ryan E."/>
            <person name="Settipalli S."/>
            <person name="Shea T."/>
            <person name="Sherpa N."/>
            <person name="Shi L."/>
            <person name="Shih D."/>
            <person name="Sparrow T."/>
            <person name="Spaulding J."/>
            <person name="Stalker J."/>
            <person name="Stange-Thomann N."/>
            <person name="Stavropoulos S."/>
            <person name="Stone C."/>
            <person name="Strader C."/>
            <person name="Tesfaye S."/>
            <person name="Thomson T."/>
            <person name="Thoulutsang Y."/>
            <person name="Thoulutsang D."/>
            <person name="Topham K."/>
            <person name="Topping I."/>
            <person name="Tsamla T."/>
            <person name="Vassiliev H."/>
            <person name="Vo A."/>
            <person name="Wangchuk T."/>
            <person name="Wangdi T."/>
            <person name="Weiand M."/>
            <person name="Wilkinson J."/>
            <person name="Wilson A."/>
            <person name="Yadav S."/>
            <person name="Young G."/>
            <person name="Yu Q."/>
            <person name="Zembek L."/>
            <person name="Zhong D."/>
            <person name="Zimmer A."/>
            <person name="Zwirko Z."/>
            <person name="Jaffe D.B."/>
            <person name="Alvarez P."/>
            <person name="Brockman W."/>
            <person name="Butler J."/>
            <person name="Chin C."/>
            <person name="Gnerre S."/>
            <person name="MacCallum I."/>
            <person name="Graves J.A."/>
            <person name="Ponting C.P."/>
            <person name="Breen M."/>
            <person name="Samollow P.B."/>
            <person name="Lander E.S."/>
            <person name="Lindblad-Toh K."/>
        </authorList>
    </citation>
    <scope>NUCLEOTIDE SEQUENCE [LARGE SCALE GENOMIC DNA]</scope>
</reference>
<evidence type="ECO:0000313" key="6">
    <source>
        <dbReference type="Proteomes" id="UP000002280"/>
    </source>
</evidence>
<feature type="region of interest" description="Disordered" evidence="2">
    <location>
        <begin position="952"/>
        <end position="973"/>
    </location>
</feature>
<dbReference type="PANTHER" id="PTHR36864:SF1">
    <property type="entry name" value="CANCER-ASSOCIATED GENE 1 PROTEIN"/>
    <property type="match status" value="1"/>
</dbReference>
<name>A0A5F8GSH2_MONDO</name>
<organism evidence="5 6">
    <name type="scientific">Monodelphis domestica</name>
    <name type="common">Gray short-tailed opossum</name>
    <dbReference type="NCBI Taxonomy" id="13616"/>
    <lineage>
        <taxon>Eukaryota</taxon>
        <taxon>Metazoa</taxon>
        <taxon>Chordata</taxon>
        <taxon>Craniata</taxon>
        <taxon>Vertebrata</taxon>
        <taxon>Euteleostomi</taxon>
        <taxon>Mammalia</taxon>
        <taxon>Metatheria</taxon>
        <taxon>Didelphimorphia</taxon>
        <taxon>Didelphidae</taxon>
        <taxon>Monodelphis</taxon>
    </lineage>
</organism>
<dbReference type="InterPro" id="IPR029381">
    <property type="entry name" value="CAGE1_N"/>
</dbReference>
<dbReference type="Pfam" id="PF15066">
    <property type="entry name" value="CAGE1"/>
    <property type="match status" value="2"/>
</dbReference>
<proteinExistence type="predicted"/>
<evidence type="ECO:0000256" key="1">
    <source>
        <dbReference type="SAM" id="Coils"/>
    </source>
</evidence>
<feature type="transmembrane region" description="Helical" evidence="3">
    <location>
        <begin position="12"/>
        <end position="35"/>
    </location>
</feature>
<keyword evidence="3" id="KW-0812">Transmembrane</keyword>
<protein>
    <submittedName>
        <fullName evidence="5">Cancer antigen 1</fullName>
    </submittedName>
</protein>
<dbReference type="OMA" id="SKFTLCE"/>
<dbReference type="Ensembl" id="ENSMODT00000069092.1">
    <property type="protein sequence ID" value="ENSMODP00000050603.1"/>
    <property type="gene ID" value="ENSMODG00000009939.4"/>
</dbReference>
<dbReference type="STRING" id="13616.ENSMODP00000050603"/>
<dbReference type="FunCoup" id="A0A5F8GSH2">
    <property type="interactions" value="23"/>
</dbReference>
<keyword evidence="3" id="KW-1133">Transmembrane helix</keyword>
<sequence>MWVGKMGRLASFCNILYILMLVGIKILYHVTLGAFRPSTLQNNDYGKYWSSPTEAEYFEEDTSNDQLEIPSEADATNIHTISEDLTHSDSHLCEESSSITSDLLQDKIHKIQREKEPTFTIYKDYATLDNFKHDNSLKDHLETVLISPDNTKSIIHGGFDSICKFHKTEDLNNEGKLLRNDDDQLSSTGQPAPQNQFCGSTSSIKQEKNLEQNDTVTIFIKKEVYTEQTLVNAPKSPHLTIYDEFEEPLPISEESLFDSIIKDTSINLKKTSSFLFEKNVCTEVGESYLKEGFDQTAIHTAQVIDAEHYIELTNNLGDTSILHLPCPLDKNKELVQDLIQSNRCDPKNRMSNILCQLLDGENDSYHFEVRRIFVNPKESKDAVEGPEKSNICPKKVKEESENHNENFLTYFTDTSSWSEASIEDFNTQDAKQGFESLTPLVEEHIDFNDVINTLKQDNHKQQNKILELECSNLYLENNVKELQMKISKQEVFVDIINKLKENVEELIEDKYKVILEKNDIENSLKNLQKASAEIKKQLEESILEKNTLILELKSMKTDYVLLQEQHKNELELKNKSLSYCLEMDKILNKKEEEIGKLQNLRGELETVTSALEILQTEFQRHEEVKIQERQELKSSLGKLVAQVKVLQSNSENERAKNAKLQQQINKVKNENAKLLQQVERSEEQNYNWKLETAQWKQQLEEIIESDTTKKEVLKKKEREIEWKIYMLGRFFQDMKIMHSNLFLDCQPLEEENWNSPYMKKISQFISKMHNLVTLMVGLFTFEDTDNPDTEHLYTRKNVYDKMKYFNLKKKSLEKELLKHKERISAFRELIANEKASQEEVFEDKVNDLEELENYSEMPGLLGNKLDRYHNLNEELNSLIGKLTNLLEYKEDQCNKLMEENDEYQKHLGSLINKVTSYEEIIECADQRLEISHSQIAHLEKKNRQLEDIIKKPKPQTSSLRTKGLEKQPKSMTMVPHILEANRKDLNSTKLKTKYCQSYSHPRNRVVPQ</sequence>
<dbReference type="AlphaFoldDB" id="A0A5F8GSH2"/>
<feature type="region of interest" description="Disordered" evidence="2">
    <location>
        <begin position="177"/>
        <end position="196"/>
    </location>
</feature>
<dbReference type="Proteomes" id="UP000002280">
    <property type="component" value="Chromosome 3"/>
</dbReference>
<keyword evidence="6" id="KW-1185">Reference proteome</keyword>
<evidence type="ECO:0000256" key="3">
    <source>
        <dbReference type="SAM" id="Phobius"/>
    </source>
</evidence>
<evidence type="ECO:0000259" key="4">
    <source>
        <dbReference type="Pfam" id="PF15066"/>
    </source>
</evidence>
<feature type="coiled-coil region" evidence="1">
    <location>
        <begin position="496"/>
        <end position="544"/>
    </location>
</feature>
<dbReference type="Bgee" id="ENSMODG00000009939">
    <property type="expression patterns" value="Expressed in spermatocyte and 19 other cell types or tissues"/>
</dbReference>
<dbReference type="InParanoid" id="A0A5F8GSH2"/>
<feature type="domain" description="Cancer-associated gene protein 1 N-terminal" evidence="4">
    <location>
        <begin position="368"/>
        <end position="644"/>
    </location>
</feature>
<dbReference type="InterPro" id="IPR052686">
    <property type="entry name" value="CAGE1_homolog"/>
</dbReference>
<reference evidence="5" key="3">
    <citation type="submission" date="2025-09" db="UniProtKB">
        <authorList>
            <consortium name="Ensembl"/>
        </authorList>
    </citation>
    <scope>IDENTIFICATION</scope>
</reference>
<feature type="coiled-coil region" evidence="1">
    <location>
        <begin position="583"/>
        <end position="716"/>
    </location>
</feature>
<feature type="domain" description="Cancer-associated gene protein 1 N-terminal" evidence="4">
    <location>
        <begin position="71"/>
        <end position="307"/>
    </location>
</feature>
<evidence type="ECO:0000313" key="5">
    <source>
        <dbReference type="Ensembl" id="ENSMODP00000050603.1"/>
    </source>
</evidence>
<keyword evidence="1" id="KW-0175">Coiled coil</keyword>
<reference evidence="5" key="2">
    <citation type="submission" date="2025-08" db="UniProtKB">
        <authorList>
            <consortium name="Ensembl"/>
        </authorList>
    </citation>
    <scope>IDENTIFICATION</scope>
</reference>
<keyword evidence="3" id="KW-0472">Membrane</keyword>
<feature type="coiled-coil region" evidence="1">
    <location>
        <begin position="879"/>
        <end position="948"/>
    </location>
</feature>
<accession>A0A5F8GSH2</accession>
<feature type="compositionally biased region" description="Polar residues" evidence="2">
    <location>
        <begin position="185"/>
        <end position="196"/>
    </location>
</feature>
<evidence type="ECO:0000256" key="2">
    <source>
        <dbReference type="SAM" id="MobiDB-lite"/>
    </source>
</evidence>